<keyword evidence="6 7" id="KW-0520">NAD</keyword>
<proteinExistence type="inferred from homology"/>
<accession>A0A0S4M8J3</accession>
<dbReference type="Pfam" id="PF02540">
    <property type="entry name" value="NAD_synthase"/>
    <property type="match status" value="1"/>
</dbReference>
<evidence type="ECO:0000256" key="2">
    <source>
        <dbReference type="ARBA" id="ARBA00007145"/>
    </source>
</evidence>
<sequence length="529" mass="58985">MISLALAQISNGIGNISHRIRKILSIATEARINGASMVITPELSLCGCIPNESFIHDSFISACRDGLDWLCEHLPTDLAVVVGLPLHDAVNSSVVIINHRVVHTVRKFDAIRQRHCYKEYMESPSIFLWEGYRILLTMEVDESCDTSNCDIVIAIKNHQFQIDHNLEPKIKTLSDKKRIPFIHLNGTGSQDNLIFKGGSVGYNPDGTCAIKLPCFKECTQIVTIRDKNIIPQKLPKCFSSPEEEIVCALKSSLIDYCNQHEFSEVVIGLSGGIDSSLVLCIASDALGANSCHGLILPSRFNRKTSMSDAQNLANELGCRTTTLSIEPMLECYESHLKITSGIAHENLQSRIRAQIIMAYSNEKNALVINTSNKSERAIGYNTMYGDSIGGIALIGDLFKSEVYSLARWYRNTKGAISETILEKPPSAELRPNQKDSDSIPDYDILERVIRAYLKTGSPPTDIPEDLSNSILIKFHQSEHKRRQFPTVPTISSGPTLAWSWPTHWTNAAEHSKEQLPKQQTHSNYQHNRT</sequence>
<evidence type="ECO:0000256" key="5">
    <source>
        <dbReference type="ARBA" id="ARBA00022840"/>
    </source>
</evidence>
<dbReference type="SUPFAM" id="SSF52402">
    <property type="entry name" value="Adenine nucleotide alpha hydrolases-like"/>
    <property type="match status" value="1"/>
</dbReference>
<dbReference type="CDD" id="cd00553">
    <property type="entry name" value="NAD_synthase"/>
    <property type="match status" value="1"/>
</dbReference>
<protein>
    <recommendedName>
        <fullName evidence="7">Glutamine-dependent NAD(+) synthetase</fullName>
        <ecNumber evidence="7">6.3.5.1</ecNumber>
    </recommendedName>
    <alternativeName>
        <fullName evidence="7">NAD(+) synthase [glutamine-hydrolyzing]</fullName>
    </alternativeName>
</protein>
<dbReference type="PIRSF" id="PIRSF006630">
    <property type="entry name" value="NADS_GAT"/>
    <property type="match status" value="1"/>
</dbReference>
<dbReference type="RefSeq" id="WP_092490509.1">
    <property type="nucleotide sequence ID" value="NZ_LN906597.1"/>
</dbReference>
<dbReference type="UniPathway" id="UPA00253">
    <property type="reaction ID" value="UER00334"/>
</dbReference>
<gene>
    <name evidence="11" type="ORF">Ark11_0893</name>
</gene>
<keyword evidence="3 7" id="KW-0436">Ligase</keyword>
<dbReference type="GO" id="GO:0005737">
    <property type="term" value="C:cytoplasm"/>
    <property type="evidence" value="ECO:0007669"/>
    <property type="project" value="InterPro"/>
</dbReference>
<organism evidence="11 12">
    <name type="scientific">Candidatus Ichthyocystis hellenicum</name>
    <dbReference type="NCBI Taxonomy" id="1561003"/>
    <lineage>
        <taxon>Bacteria</taxon>
        <taxon>Pseudomonadati</taxon>
        <taxon>Pseudomonadota</taxon>
        <taxon>Betaproteobacteria</taxon>
        <taxon>Burkholderiales</taxon>
        <taxon>Candidatus Ichthyocystis</taxon>
    </lineage>
</organism>
<dbReference type="InterPro" id="IPR014445">
    <property type="entry name" value="Gln-dep_NAD_synthase"/>
</dbReference>
<evidence type="ECO:0000256" key="1">
    <source>
        <dbReference type="ARBA" id="ARBA00005188"/>
    </source>
</evidence>
<evidence type="ECO:0000256" key="4">
    <source>
        <dbReference type="ARBA" id="ARBA00022741"/>
    </source>
</evidence>
<dbReference type="GO" id="GO:0003952">
    <property type="term" value="F:NAD+ synthase (glutamine-hydrolyzing) activity"/>
    <property type="evidence" value="ECO:0007669"/>
    <property type="project" value="UniProtKB-UniRule"/>
</dbReference>
<dbReference type="InterPro" id="IPR022310">
    <property type="entry name" value="NAD/GMP_synthase"/>
</dbReference>
<keyword evidence="12" id="KW-1185">Reference proteome</keyword>
<name>A0A0S4M8J3_9BURK</name>
<keyword evidence="4 7" id="KW-0547">Nucleotide-binding</keyword>
<dbReference type="STRING" id="1561003.Ark11_0893"/>
<feature type="compositionally biased region" description="Polar residues" evidence="9">
    <location>
        <begin position="516"/>
        <end position="529"/>
    </location>
</feature>
<dbReference type="GO" id="GO:0005524">
    <property type="term" value="F:ATP binding"/>
    <property type="evidence" value="ECO:0007669"/>
    <property type="project" value="UniProtKB-UniRule"/>
</dbReference>
<dbReference type="InterPro" id="IPR003694">
    <property type="entry name" value="NAD_synthase"/>
</dbReference>
<evidence type="ECO:0000256" key="9">
    <source>
        <dbReference type="SAM" id="MobiDB-lite"/>
    </source>
</evidence>
<dbReference type="EC" id="6.3.5.1" evidence="7"/>
<dbReference type="InterPro" id="IPR014729">
    <property type="entry name" value="Rossmann-like_a/b/a_fold"/>
</dbReference>
<dbReference type="FunFam" id="3.40.50.620:FF:000106">
    <property type="entry name" value="Glutamine-dependent NAD(+) synthetase"/>
    <property type="match status" value="1"/>
</dbReference>
<feature type="region of interest" description="Disordered" evidence="9">
    <location>
        <begin position="508"/>
        <end position="529"/>
    </location>
</feature>
<dbReference type="Proteomes" id="UP000198651">
    <property type="component" value="Chromosome I"/>
</dbReference>
<dbReference type="AlphaFoldDB" id="A0A0S4M8J3"/>
<dbReference type="Gene3D" id="3.40.50.620">
    <property type="entry name" value="HUPs"/>
    <property type="match status" value="1"/>
</dbReference>
<evidence type="ECO:0000259" key="10">
    <source>
        <dbReference type="PROSITE" id="PS50263"/>
    </source>
</evidence>
<dbReference type="PROSITE" id="PS50263">
    <property type="entry name" value="CN_HYDROLASE"/>
    <property type="match status" value="1"/>
</dbReference>
<dbReference type="GO" id="GO:0009435">
    <property type="term" value="P:NAD+ biosynthetic process"/>
    <property type="evidence" value="ECO:0007669"/>
    <property type="project" value="UniProtKB-UniRule"/>
</dbReference>
<evidence type="ECO:0000256" key="3">
    <source>
        <dbReference type="ARBA" id="ARBA00022598"/>
    </source>
</evidence>
<comment type="pathway">
    <text evidence="1 7">Cofactor biosynthesis; NAD(+) biosynthesis; NAD(+) from deamido-NAD(+) (L-Gln route): step 1/1.</text>
</comment>
<dbReference type="PANTHER" id="PTHR23090">
    <property type="entry name" value="NH 3 /GLUTAMINE-DEPENDENT NAD + SYNTHETASE"/>
    <property type="match status" value="1"/>
</dbReference>
<dbReference type="NCBIfam" id="TIGR00552">
    <property type="entry name" value="nadE"/>
    <property type="match status" value="1"/>
</dbReference>
<evidence type="ECO:0000256" key="7">
    <source>
        <dbReference type="PIRNR" id="PIRNR006630"/>
    </source>
</evidence>
<dbReference type="GO" id="GO:0004359">
    <property type="term" value="F:glutaminase activity"/>
    <property type="evidence" value="ECO:0007669"/>
    <property type="project" value="InterPro"/>
</dbReference>
<comment type="similarity">
    <text evidence="2 7">In the C-terminal section; belongs to the NAD synthetase family.</text>
</comment>
<dbReference type="Gene3D" id="3.60.110.10">
    <property type="entry name" value="Carbon-nitrogen hydrolase"/>
    <property type="match status" value="1"/>
</dbReference>
<evidence type="ECO:0000313" key="12">
    <source>
        <dbReference type="Proteomes" id="UP000198651"/>
    </source>
</evidence>
<dbReference type="PANTHER" id="PTHR23090:SF9">
    <property type="entry name" value="GLUTAMINE-DEPENDENT NAD(+) SYNTHETASE"/>
    <property type="match status" value="1"/>
</dbReference>
<keyword evidence="5 7" id="KW-0067">ATP-binding</keyword>
<dbReference type="InterPro" id="IPR003010">
    <property type="entry name" value="C-N_Hydrolase"/>
</dbReference>
<reference evidence="12" key="1">
    <citation type="submission" date="2015-11" db="EMBL/GenBank/DDBJ databases">
        <authorList>
            <person name="Seth-Smith H.M.B."/>
        </authorList>
    </citation>
    <scope>NUCLEOTIDE SEQUENCE [LARGE SCALE GENOMIC DNA]</scope>
    <source>
        <strain evidence="12">2013Ark11</strain>
    </source>
</reference>
<dbReference type="InterPro" id="IPR036526">
    <property type="entry name" value="C-N_Hydrolase_sf"/>
</dbReference>
<dbReference type="SUPFAM" id="SSF56317">
    <property type="entry name" value="Carbon-nitrogen hydrolase"/>
    <property type="match status" value="1"/>
</dbReference>
<evidence type="ECO:0000313" key="11">
    <source>
        <dbReference type="EMBL" id="CUT17716.1"/>
    </source>
</evidence>
<comment type="catalytic activity">
    <reaction evidence="7">
        <text>deamido-NAD(+) + L-glutamine + ATP + H2O = L-glutamate + AMP + diphosphate + NAD(+) + H(+)</text>
        <dbReference type="Rhea" id="RHEA:24384"/>
        <dbReference type="ChEBI" id="CHEBI:15377"/>
        <dbReference type="ChEBI" id="CHEBI:15378"/>
        <dbReference type="ChEBI" id="CHEBI:29985"/>
        <dbReference type="ChEBI" id="CHEBI:30616"/>
        <dbReference type="ChEBI" id="CHEBI:33019"/>
        <dbReference type="ChEBI" id="CHEBI:57540"/>
        <dbReference type="ChEBI" id="CHEBI:58359"/>
        <dbReference type="ChEBI" id="CHEBI:58437"/>
        <dbReference type="ChEBI" id="CHEBI:456215"/>
        <dbReference type="EC" id="6.3.5.1"/>
    </reaction>
</comment>
<evidence type="ECO:0000256" key="8">
    <source>
        <dbReference type="RuleBase" id="RU003811"/>
    </source>
</evidence>
<feature type="domain" description="CN hydrolase" evidence="10">
    <location>
        <begin position="2"/>
        <end position="231"/>
    </location>
</feature>
<evidence type="ECO:0000256" key="6">
    <source>
        <dbReference type="ARBA" id="ARBA00023027"/>
    </source>
</evidence>
<dbReference type="EMBL" id="LN906597">
    <property type="protein sequence ID" value="CUT17716.1"/>
    <property type="molecule type" value="Genomic_DNA"/>
</dbReference>
<dbReference type="OrthoDB" id="9803818at2"/>
<comment type="similarity">
    <text evidence="8">Belongs to the NAD synthetase family.</text>
</comment>